<sequence length="468" mass="52398">MNNTRMTSSYRNRIALNFTLGTGLLIALIFLLIYYIVSATVFNRLEKDLGYELEKHFYEVGVQRGEPYFADKAEWLEREHSELEINPVFVVLTSLSGNVIDKSPNLKNDSLKLHFSTVDRAVFKTTLHGRTIEQVQLAIKENNQPAGYIVVAMPIDESERVLFNLKVVLLVAFPAVLAILFVFTRYTAGRSIQPVLTVIETASKISNDNMGSRIPVPAVRDELHLLVTTLNELMTRVEHAIEREKRFTADASHELRTPLAVIKGTLEVLIRKPRSADEYISKISFCIAEMDRINHLVDQLLLLTRFESQQKAMDMGAVDLSELTGNILVRHQQQIVEKKLSVDLETDGAHVVYSDPYMTDIMLDNIISNAVKYSTGPAGIIIRISTSGERTQYSVTDQGIGIDPNDITRIRDAFYRSAPLSHPEVKGSGLGLSIVSRMCEMLGVDFSIHSQLGKGTEVTLSFPILSQS</sequence>
<evidence type="ECO:0000256" key="10">
    <source>
        <dbReference type="ARBA" id="ARBA00023136"/>
    </source>
</evidence>
<proteinExistence type="predicted"/>
<dbReference type="Pfam" id="PF00512">
    <property type="entry name" value="HisKA"/>
    <property type="match status" value="1"/>
</dbReference>
<evidence type="ECO:0000256" key="7">
    <source>
        <dbReference type="ARBA" id="ARBA00022777"/>
    </source>
</evidence>
<keyword evidence="6 11" id="KW-0812">Transmembrane</keyword>
<evidence type="ECO:0000256" key="4">
    <source>
        <dbReference type="ARBA" id="ARBA00022553"/>
    </source>
</evidence>
<dbReference type="InterPro" id="IPR004358">
    <property type="entry name" value="Sig_transdc_His_kin-like_C"/>
</dbReference>
<comment type="catalytic activity">
    <reaction evidence="1">
        <text>ATP + protein L-histidine = ADP + protein N-phospho-L-histidine.</text>
        <dbReference type="EC" id="2.7.13.3"/>
    </reaction>
</comment>
<gene>
    <name evidence="14" type="ORF">CLV60_103318</name>
</gene>
<keyword evidence="15" id="KW-1185">Reference proteome</keyword>
<reference evidence="14 15" key="1">
    <citation type="submission" date="2018-03" db="EMBL/GenBank/DDBJ databases">
        <title>Genomic Encyclopedia of Archaeal and Bacterial Type Strains, Phase II (KMG-II): from individual species to whole genera.</title>
        <authorList>
            <person name="Goeker M."/>
        </authorList>
    </citation>
    <scope>NUCLEOTIDE SEQUENCE [LARGE SCALE GENOMIC DNA]</scope>
    <source>
        <strain evidence="14 15">DSM 29057</strain>
    </source>
</reference>
<dbReference type="InterPro" id="IPR003594">
    <property type="entry name" value="HATPase_dom"/>
</dbReference>
<evidence type="ECO:0000256" key="11">
    <source>
        <dbReference type="SAM" id="Phobius"/>
    </source>
</evidence>
<dbReference type="PANTHER" id="PTHR45436">
    <property type="entry name" value="SENSOR HISTIDINE KINASE YKOH"/>
    <property type="match status" value="1"/>
</dbReference>
<keyword evidence="7 14" id="KW-0418">Kinase</keyword>
<dbReference type="InterPro" id="IPR036890">
    <property type="entry name" value="HATPase_C_sf"/>
</dbReference>
<dbReference type="SMART" id="SM00304">
    <property type="entry name" value="HAMP"/>
    <property type="match status" value="1"/>
</dbReference>
<organism evidence="14 15">
    <name type="scientific">Dyadobacter jiangsuensis</name>
    <dbReference type="NCBI Taxonomy" id="1591085"/>
    <lineage>
        <taxon>Bacteria</taxon>
        <taxon>Pseudomonadati</taxon>
        <taxon>Bacteroidota</taxon>
        <taxon>Cytophagia</taxon>
        <taxon>Cytophagales</taxon>
        <taxon>Spirosomataceae</taxon>
        <taxon>Dyadobacter</taxon>
    </lineage>
</organism>
<keyword evidence="8 11" id="KW-1133">Transmembrane helix</keyword>
<dbReference type="PROSITE" id="PS50885">
    <property type="entry name" value="HAMP"/>
    <property type="match status" value="1"/>
</dbReference>
<dbReference type="FunFam" id="1.10.287.130:FF:000001">
    <property type="entry name" value="Two-component sensor histidine kinase"/>
    <property type="match status" value="1"/>
</dbReference>
<dbReference type="Gene3D" id="1.10.287.130">
    <property type="match status" value="1"/>
</dbReference>
<dbReference type="Proteomes" id="UP000241964">
    <property type="component" value="Unassembled WGS sequence"/>
</dbReference>
<keyword evidence="10 11" id="KW-0472">Membrane</keyword>
<evidence type="ECO:0000259" key="13">
    <source>
        <dbReference type="PROSITE" id="PS50885"/>
    </source>
</evidence>
<comment type="subcellular location">
    <subcellularLocation>
        <location evidence="2">Membrane</location>
    </subcellularLocation>
</comment>
<dbReference type="SUPFAM" id="SSF47384">
    <property type="entry name" value="Homodimeric domain of signal transducing histidine kinase"/>
    <property type="match status" value="1"/>
</dbReference>
<keyword evidence="4" id="KW-0597">Phosphoprotein</keyword>
<evidence type="ECO:0000256" key="8">
    <source>
        <dbReference type="ARBA" id="ARBA00022989"/>
    </source>
</evidence>
<evidence type="ECO:0000256" key="5">
    <source>
        <dbReference type="ARBA" id="ARBA00022679"/>
    </source>
</evidence>
<evidence type="ECO:0000259" key="12">
    <source>
        <dbReference type="PROSITE" id="PS50109"/>
    </source>
</evidence>
<dbReference type="SMART" id="SM00387">
    <property type="entry name" value="HATPase_c"/>
    <property type="match status" value="1"/>
</dbReference>
<feature type="domain" description="HAMP" evidence="13">
    <location>
        <begin position="189"/>
        <end position="242"/>
    </location>
</feature>
<dbReference type="InterPro" id="IPR003661">
    <property type="entry name" value="HisK_dim/P_dom"/>
</dbReference>
<dbReference type="Pfam" id="PF02518">
    <property type="entry name" value="HATPase_c"/>
    <property type="match status" value="1"/>
</dbReference>
<protein>
    <recommendedName>
        <fullName evidence="3">histidine kinase</fullName>
        <ecNumber evidence="3">2.7.13.3</ecNumber>
    </recommendedName>
</protein>
<keyword evidence="9" id="KW-0902">Two-component regulatory system</keyword>
<dbReference type="GO" id="GO:0005886">
    <property type="term" value="C:plasma membrane"/>
    <property type="evidence" value="ECO:0007669"/>
    <property type="project" value="TreeGrafter"/>
</dbReference>
<evidence type="ECO:0000256" key="1">
    <source>
        <dbReference type="ARBA" id="ARBA00000085"/>
    </source>
</evidence>
<dbReference type="InterPro" id="IPR003660">
    <property type="entry name" value="HAMP_dom"/>
</dbReference>
<dbReference type="SUPFAM" id="SSF55874">
    <property type="entry name" value="ATPase domain of HSP90 chaperone/DNA topoisomerase II/histidine kinase"/>
    <property type="match status" value="1"/>
</dbReference>
<dbReference type="InterPro" id="IPR050428">
    <property type="entry name" value="TCS_sensor_his_kinase"/>
</dbReference>
<dbReference type="InterPro" id="IPR005467">
    <property type="entry name" value="His_kinase_dom"/>
</dbReference>
<dbReference type="EC" id="2.7.13.3" evidence="3"/>
<dbReference type="PANTHER" id="PTHR45436:SF16">
    <property type="entry name" value="HISTIDINE KINASE"/>
    <property type="match status" value="1"/>
</dbReference>
<dbReference type="AlphaFoldDB" id="A0A2P8GBV6"/>
<feature type="domain" description="Histidine kinase" evidence="12">
    <location>
        <begin position="250"/>
        <end position="466"/>
    </location>
</feature>
<evidence type="ECO:0000256" key="6">
    <source>
        <dbReference type="ARBA" id="ARBA00022692"/>
    </source>
</evidence>
<dbReference type="GO" id="GO:0000155">
    <property type="term" value="F:phosphorelay sensor kinase activity"/>
    <property type="evidence" value="ECO:0007669"/>
    <property type="project" value="InterPro"/>
</dbReference>
<dbReference type="Pfam" id="PF00672">
    <property type="entry name" value="HAMP"/>
    <property type="match status" value="1"/>
</dbReference>
<evidence type="ECO:0000256" key="9">
    <source>
        <dbReference type="ARBA" id="ARBA00023012"/>
    </source>
</evidence>
<evidence type="ECO:0000313" key="15">
    <source>
        <dbReference type="Proteomes" id="UP000241964"/>
    </source>
</evidence>
<feature type="transmembrane region" description="Helical" evidence="11">
    <location>
        <begin position="14"/>
        <end position="37"/>
    </location>
</feature>
<dbReference type="SUPFAM" id="SSF158472">
    <property type="entry name" value="HAMP domain-like"/>
    <property type="match status" value="1"/>
</dbReference>
<dbReference type="OrthoDB" id="594725at2"/>
<evidence type="ECO:0000256" key="3">
    <source>
        <dbReference type="ARBA" id="ARBA00012438"/>
    </source>
</evidence>
<dbReference type="Gene3D" id="3.30.565.10">
    <property type="entry name" value="Histidine kinase-like ATPase, C-terminal domain"/>
    <property type="match status" value="1"/>
</dbReference>
<comment type="caution">
    <text evidence="14">The sequence shown here is derived from an EMBL/GenBank/DDBJ whole genome shotgun (WGS) entry which is preliminary data.</text>
</comment>
<dbReference type="InterPro" id="IPR036097">
    <property type="entry name" value="HisK_dim/P_sf"/>
</dbReference>
<keyword evidence="5" id="KW-0808">Transferase</keyword>
<evidence type="ECO:0000313" key="14">
    <source>
        <dbReference type="EMBL" id="PSL31452.1"/>
    </source>
</evidence>
<dbReference type="CDD" id="cd00082">
    <property type="entry name" value="HisKA"/>
    <property type="match status" value="1"/>
</dbReference>
<feature type="transmembrane region" description="Helical" evidence="11">
    <location>
        <begin position="161"/>
        <end position="183"/>
    </location>
</feature>
<dbReference type="Gene3D" id="6.10.340.10">
    <property type="match status" value="1"/>
</dbReference>
<dbReference type="EMBL" id="PYAS01000003">
    <property type="protein sequence ID" value="PSL31452.1"/>
    <property type="molecule type" value="Genomic_DNA"/>
</dbReference>
<name>A0A2P8GBV6_9BACT</name>
<accession>A0A2P8GBV6</accession>
<evidence type="ECO:0000256" key="2">
    <source>
        <dbReference type="ARBA" id="ARBA00004370"/>
    </source>
</evidence>
<dbReference type="PRINTS" id="PR00344">
    <property type="entry name" value="BCTRLSENSOR"/>
</dbReference>
<dbReference type="PROSITE" id="PS50109">
    <property type="entry name" value="HIS_KIN"/>
    <property type="match status" value="1"/>
</dbReference>
<dbReference type="SMART" id="SM00388">
    <property type="entry name" value="HisKA"/>
    <property type="match status" value="1"/>
</dbReference>